<evidence type="ECO:0000313" key="4">
    <source>
        <dbReference type="EMBL" id="MFD2170307.1"/>
    </source>
</evidence>
<dbReference type="RefSeq" id="WP_386046139.1">
    <property type="nucleotide sequence ID" value="NZ_JBHUIO010000005.1"/>
</dbReference>
<reference evidence="5" key="1">
    <citation type="journal article" date="2019" name="Int. J. Syst. Evol. Microbiol.">
        <title>The Global Catalogue of Microorganisms (GCM) 10K type strain sequencing project: providing services to taxonomists for standard genome sequencing and annotation.</title>
        <authorList>
            <consortium name="The Broad Institute Genomics Platform"/>
            <consortium name="The Broad Institute Genome Sequencing Center for Infectious Disease"/>
            <person name="Wu L."/>
            <person name="Ma J."/>
        </authorList>
    </citation>
    <scope>NUCLEOTIDE SEQUENCE [LARGE SCALE GENOMIC DNA]</scope>
    <source>
        <strain evidence="5">CGMCC 1.13574</strain>
    </source>
</reference>
<dbReference type="InterPro" id="IPR058531">
    <property type="entry name" value="Baseplate_J_M"/>
</dbReference>
<evidence type="ECO:0000259" key="3">
    <source>
        <dbReference type="Pfam" id="PF26079"/>
    </source>
</evidence>
<evidence type="ECO:0000313" key="5">
    <source>
        <dbReference type="Proteomes" id="UP001597343"/>
    </source>
</evidence>
<comment type="caution">
    <text evidence="4">The sequence shown here is derived from an EMBL/GenBank/DDBJ whole genome shotgun (WGS) entry which is preliminary data.</text>
</comment>
<dbReference type="InterPro" id="IPR058530">
    <property type="entry name" value="Baseplate_J-like_C"/>
</dbReference>
<dbReference type="Pfam" id="PF26079">
    <property type="entry name" value="Baseplate_J_C"/>
    <property type="match status" value="1"/>
</dbReference>
<dbReference type="PANTHER" id="PTHR37829:SF3">
    <property type="entry name" value="PROTEIN JAYE-RELATED"/>
    <property type="match status" value="1"/>
</dbReference>
<dbReference type="EMBL" id="JBHUIO010000005">
    <property type="protein sequence ID" value="MFD2170307.1"/>
    <property type="molecule type" value="Genomic_DNA"/>
</dbReference>
<dbReference type="Pfam" id="PF26078">
    <property type="entry name" value="Baseplate_J_M"/>
    <property type="match status" value="1"/>
</dbReference>
<dbReference type="Proteomes" id="UP001597343">
    <property type="component" value="Unassembled WGS sequence"/>
</dbReference>
<accession>A0ABW4ZWE3</accession>
<comment type="similarity">
    <text evidence="1">Belongs to the Mu gp47/PBSX XkdT family.</text>
</comment>
<evidence type="ECO:0000259" key="2">
    <source>
        <dbReference type="Pfam" id="PF26078"/>
    </source>
</evidence>
<sequence>MYEHQTYEAILGRMLARVPDDVDKREGSIIFDALAPAAAELAQMYAEIEINNDLSYADTSSDEYLERRTSEFGVHRRPATKARRKGLFRGKEDVPVNVPIGSRFSIGELTYVTVSKVATGSFVLESETVGVVGNQHYGEMLPIDYIDGLVSVELMEVLVPGEDEESDDELRKRYLTTINEQPFGGNLADYKAKISAIPGIGGTKVVPAWAGGGTVKCTIIASDYSAPSATLIDEVQAVIDPQVNQGQGLGLAPIGHVVTINGVTNVEVNVTTTLTLAQGITPGMVQSEVEAAVEAYLLSLRTTWKDQIALTVRISQIEARLLNVSGVVDINGTTLNGTASNLELEAEQIPVSGTVTIHV</sequence>
<proteinExistence type="inferred from homology"/>
<feature type="domain" description="Baseplate J-like C-terminal" evidence="3">
    <location>
        <begin position="268"/>
        <end position="357"/>
    </location>
</feature>
<name>A0ABW4ZWE3_9BACL</name>
<organism evidence="4 5">
    <name type="scientific">Tumebacillus lipolyticus</name>
    <dbReference type="NCBI Taxonomy" id="1280370"/>
    <lineage>
        <taxon>Bacteria</taxon>
        <taxon>Bacillati</taxon>
        <taxon>Bacillota</taxon>
        <taxon>Bacilli</taxon>
        <taxon>Bacillales</taxon>
        <taxon>Alicyclobacillaceae</taxon>
        <taxon>Tumebacillus</taxon>
    </lineage>
</organism>
<feature type="domain" description="Baseplate J-like central" evidence="2">
    <location>
        <begin position="182"/>
        <end position="260"/>
    </location>
</feature>
<gene>
    <name evidence="4" type="ORF">ACFSOY_09880</name>
</gene>
<dbReference type="InterPro" id="IPR052399">
    <property type="entry name" value="Phage_Baseplate_Assmbl_Protein"/>
</dbReference>
<protein>
    <submittedName>
        <fullName evidence="4">Baseplate J/gp47 family protein</fullName>
    </submittedName>
</protein>
<dbReference type="PANTHER" id="PTHR37829">
    <property type="entry name" value="PHAGE-LIKE ELEMENT PBSX PROTEIN XKDT"/>
    <property type="match status" value="1"/>
</dbReference>
<evidence type="ECO:0000256" key="1">
    <source>
        <dbReference type="ARBA" id="ARBA00038087"/>
    </source>
</evidence>
<keyword evidence="5" id="KW-1185">Reference proteome</keyword>